<evidence type="ECO:0000259" key="2">
    <source>
        <dbReference type="PROSITE" id="PS51832"/>
    </source>
</evidence>
<sequence length="422" mass="47936">YAALTGTTINIPNIRSNSEFDFSGTLRYDQQSGYCSQSFLTVPMRDHEDEIIGVLQLINPTDKQSNNILAFSDEDQQLVESLASQAAVAITNQRLIGELKHLMEKFIEVIATAIDDKSPYTGYHCRRVPEIAMLLADAINANKAGPLADFKLDDKQRYELKIAALLHDCGKITTPVHVVDKATKLETIFDRIELIESRYEILRRDIEIAHLKQQLKDSNHSNDALQQQLQQLDDEFEFLKKANKGTEFMPETAAQRVKEISRRTWQNSQGESRPLLNNEEIDNLTIAKGTLLNTERQIINHHITMTINMLEALPFPKHLSNVPEIAGNHHERMDGKGYPRGLTREEMSVQARLMGIADIFDALTASDRPYKKPMSLSQALKILASMAEEGHVDPDLLEIFVQQKVYLRYAEKNLHPDQIDLH</sequence>
<dbReference type="CDD" id="cd00077">
    <property type="entry name" value="HDc"/>
    <property type="match status" value="1"/>
</dbReference>
<protein>
    <submittedName>
        <fullName evidence="3">HD domain-containing protein</fullName>
    </submittedName>
</protein>
<dbReference type="InterPro" id="IPR037522">
    <property type="entry name" value="HD_GYP_dom"/>
</dbReference>
<dbReference type="AlphaFoldDB" id="A0A832J648"/>
<dbReference type="InterPro" id="IPR006674">
    <property type="entry name" value="HD_domain"/>
</dbReference>
<feature type="domain" description="HD-GYP" evidence="2">
    <location>
        <begin position="203"/>
        <end position="416"/>
    </location>
</feature>
<dbReference type="Pfam" id="PF01966">
    <property type="entry name" value="HD"/>
    <property type="match status" value="1"/>
</dbReference>
<organism evidence="3">
    <name type="scientific">Candidatus Tenderia electrophaga</name>
    <dbReference type="NCBI Taxonomy" id="1748243"/>
    <lineage>
        <taxon>Bacteria</taxon>
        <taxon>Pseudomonadati</taxon>
        <taxon>Pseudomonadota</taxon>
        <taxon>Gammaproteobacteria</taxon>
        <taxon>Candidatus Tenderiales</taxon>
        <taxon>Candidatus Tenderiaceae</taxon>
        <taxon>Candidatus Tenderia</taxon>
    </lineage>
</organism>
<dbReference type="Proteomes" id="UP000885832">
    <property type="component" value="Unassembled WGS sequence"/>
</dbReference>
<dbReference type="Pfam" id="PF13487">
    <property type="entry name" value="HD_5"/>
    <property type="match status" value="1"/>
</dbReference>
<accession>A0A832J648</accession>
<evidence type="ECO:0000313" key="3">
    <source>
        <dbReference type="EMBL" id="HHJ80546.1"/>
    </source>
</evidence>
<dbReference type="PANTHER" id="PTHR43155">
    <property type="entry name" value="CYCLIC DI-GMP PHOSPHODIESTERASE PA4108-RELATED"/>
    <property type="match status" value="1"/>
</dbReference>
<dbReference type="PANTHER" id="PTHR43155:SF2">
    <property type="entry name" value="CYCLIC DI-GMP PHOSPHODIESTERASE PA4108"/>
    <property type="match status" value="1"/>
</dbReference>
<dbReference type="EMBL" id="DRNF01000179">
    <property type="protein sequence ID" value="HHJ80546.1"/>
    <property type="molecule type" value="Genomic_DNA"/>
</dbReference>
<name>A0A832J648_9GAMM</name>
<reference evidence="3" key="1">
    <citation type="journal article" date="2020" name="mSystems">
        <title>Genome- and Community-Level Interaction Insights into Carbon Utilization and Element Cycling Functions of Hydrothermarchaeota in Hydrothermal Sediment.</title>
        <authorList>
            <person name="Zhou Z."/>
            <person name="Liu Y."/>
            <person name="Xu W."/>
            <person name="Pan J."/>
            <person name="Luo Z.H."/>
            <person name="Li M."/>
        </authorList>
    </citation>
    <scope>NUCLEOTIDE SEQUENCE [LARGE SCALE GENOMIC DNA]</scope>
    <source>
        <strain evidence="3">HyVt-505</strain>
    </source>
</reference>
<dbReference type="InterPro" id="IPR003018">
    <property type="entry name" value="GAF"/>
</dbReference>
<dbReference type="Gene3D" id="3.30.450.40">
    <property type="match status" value="1"/>
</dbReference>
<evidence type="ECO:0000256" key="1">
    <source>
        <dbReference type="SAM" id="Coils"/>
    </source>
</evidence>
<dbReference type="GO" id="GO:0008081">
    <property type="term" value="F:phosphoric diester hydrolase activity"/>
    <property type="evidence" value="ECO:0007669"/>
    <property type="project" value="UniProtKB-ARBA"/>
</dbReference>
<dbReference type="InterPro" id="IPR029016">
    <property type="entry name" value="GAF-like_dom_sf"/>
</dbReference>
<feature type="coiled-coil region" evidence="1">
    <location>
        <begin position="208"/>
        <end position="242"/>
    </location>
</feature>
<dbReference type="SUPFAM" id="SSF109604">
    <property type="entry name" value="HD-domain/PDEase-like"/>
    <property type="match status" value="2"/>
</dbReference>
<dbReference type="InterPro" id="IPR003607">
    <property type="entry name" value="HD/PDEase_dom"/>
</dbReference>
<dbReference type="Gene3D" id="1.10.3210.10">
    <property type="entry name" value="Hypothetical protein af1432"/>
    <property type="match status" value="2"/>
</dbReference>
<comment type="caution">
    <text evidence="3">The sequence shown here is derived from an EMBL/GenBank/DDBJ whole genome shotgun (WGS) entry which is preliminary data.</text>
</comment>
<dbReference type="SUPFAM" id="SSF55781">
    <property type="entry name" value="GAF domain-like"/>
    <property type="match status" value="1"/>
</dbReference>
<feature type="non-terminal residue" evidence="3">
    <location>
        <position position="1"/>
    </location>
</feature>
<proteinExistence type="predicted"/>
<keyword evidence="1" id="KW-0175">Coiled coil</keyword>
<dbReference type="SMART" id="SM00471">
    <property type="entry name" value="HDc"/>
    <property type="match status" value="1"/>
</dbReference>
<dbReference type="PROSITE" id="PS51832">
    <property type="entry name" value="HD_GYP"/>
    <property type="match status" value="1"/>
</dbReference>
<dbReference type="Pfam" id="PF01590">
    <property type="entry name" value="GAF"/>
    <property type="match status" value="1"/>
</dbReference>
<gene>
    <name evidence="3" type="ORF">ENJ65_02815</name>
</gene>